<proteinExistence type="predicted"/>
<organism evidence="3 4">
    <name type="scientific">Globodera rostochiensis</name>
    <name type="common">Golden nematode worm</name>
    <name type="synonym">Heterodera rostochiensis</name>
    <dbReference type="NCBI Taxonomy" id="31243"/>
    <lineage>
        <taxon>Eukaryota</taxon>
        <taxon>Metazoa</taxon>
        <taxon>Ecdysozoa</taxon>
        <taxon>Nematoda</taxon>
        <taxon>Chromadorea</taxon>
        <taxon>Rhabditida</taxon>
        <taxon>Tylenchina</taxon>
        <taxon>Tylenchomorpha</taxon>
        <taxon>Tylenchoidea</taxon>
        <taxon>Heteroderidae</taxon>
        <taxon>Heteroderinae</taxon>
        <taxon>Globodera</taxon>
    </lineage>
</organism>
<evidence type="ECO:0000313" key="3">
    <source>
        <dbReference type="Proteomes" id="UP000887572"/>
    </source>
</evidence>
<keyword evidence="1" id="KW-1133">Transmembrane helix</keyword>
<evidence type="ECO:0000256" key="1">
    <source>
        <dbReference type="SAM" id="Phobius"/>
    </source>
</evidence>
<evidence type="ECO:0000256" key="2">
    <source>
        <dbReference type="SAM" id="SignalP"/>
    </source>
</evidence>
<keyword evidence="1" id="KW-0472">Membrane</keyword>
<dbReference type="Proteomes" id="UP000887572">
    <property type="component" value="Unplaced"/>
</dbReference>
<reference evidence="4" key="1">
    <citation type="submission" date="2022-11" db="UniProtKB">
        <authorList>
            <consortium name="WormBaseParasite"/>
        </authorList>
    </citation>
    <scope>IDENTIFICATION</scope>
</reference>
<protein>
    <submittedName>
        <fullName evidence="4">Uncharacterized protein</fullName>
    </submittedName>
</protein>
<dbReference type="WBParaSite" id="Gr19_v10_g11826.t2">
    <property type="protein sequence ID" value="Gr19_v10_g11826.t2"/>
    <property type="gene ID" value="Gr19_v10_g11826"/>
</dbReference>
<feature type="signal peptide" evidence="2">
    <location>
        <begin position="1"/>
        <end position="24"/>
    </location>
</feature>
<keyword evidence="1" id="KW-0812">Transmembrane</keyword>
<sequence>MSSFLLLQSSRLFLIVAFFFNCFCYKDLYGRTEPLNNGNKVANELLKDGKIGQNSSTQINGKIGQNSSGEINGTSTDVTMASAEQFDTLNLVLIGVGVGVLLLLVVNVILIVLLSRRLKKVRASGYSKKAIRHSNKEVPKKSRANLCIKTSDFPQIRRIRNDSFEKMSDNPQIQVRHLGELNVSDDDWLRVFAFIGPAELGLKLALLSARFDGLVDLHFKSRKWTLGDFEIRRSLDGGGAEIVKEYEDGTSDHLPLPQGPLPANVVGFICILISFIDGNVVSFLNRIRRLFNVELTLELNASFNEYSDWITLITDIWPLLAPNVHRLLTFDDNLYQLRKLVSPTVLRDCAKLRAFHSVDLLPKGPADDRDRAYNEQALFKWLHSPRGDGRLNIFECLDWLETPELVMEELKQTFLKATSPANYAIVLRSLHFDSDVDFEQFELVNGQTREKLALRRVRDDIWMMKRGPSAGDEEQWAALEREAVEEWERNNLVVIEIGGDVESASDQGENTE</sequence>
<dbReference type="AlphaFoldDB" id="A0A914GWG5"/>
<keyword evidence="3" id="KW-1185">Reference proteome</keyword>
<evidence type="ECO:0000313" key="4">
    <source>
        <dbReference type="WBParaSite" id="Gr19_v10_g11826.t2"/>
    </source>
</evidence>
<accession>A0A914GWG5</accession>
<feature type="chain" id="PRO_5037150137" evidence="2">
    <location>
        <begin position="25"/>
        <end position="512"/>
    </location>
</feature>
<feature type="transmembrane region" description="Helical" evidence="1">
    <location>
        <begin position="91"/>
        <end position="114"/>
    </location>
</feature>
<keyword evidence="2" id="KW-0732">Signal</keyword>
<name>A0A914GWG5_GLORO</name>